<keyword evidence="10" id="KW-1185">Reference proteome</keyword>
<comment type="similarity">
    <text evidence="2">Belongs to the YkuD family.</text>
</comment>
<dbReference type="PANTHER" id="PTHR36699:SF1">
    <property type="entry name" value="L,D-TRANSPEPTIDASE YAFK-RELATED"/>
    <property type="match status" value="1"/>
</dbReference>
<dbReference type="RefSeq" id="WP_218012918.1">
    <property type="nucleotide sequence ID" value="NZ_FXXP01000002.1"/>
</dbReference>
<evidence type="ECO:0000256" key="2">
    <source>
        <dbReference type="ARBA" id="ARBA00005992"/>
    </source>
</evidence>
<dbReference type="PROSITE" id="PS52029">
    <property type="entry name" value="LD_TPASE"/>
    <property type="match status" value="1"/>
</dbReference>
<keyword evidence="3" id="KW-0808">Transferase</keyword>
<name>A0A238JEU6_9RHOB</name>
<dbReference type="GO" id="GO:0016740">
    <property type="term" value="F:transferase activity"/>
    <property type="evidence" value="ECO:0007669"/>
    <property type="project" value="UniProtKB-KW"/>
</dbReference>
<evidence type="ECO:0000256" key="4">
    <source>
        <dbReference type="ARBA" id="ARBA00022960"/>
    </source>
</evidence>
<comment type="pathway">
    <text evidence="1 7">Cell wall biogenesis; peptidoglycan biosynthesis.</text>
</comment>
<evidence type="ECO:0000313" key="10">
    <source>
        <dbReference type="Proteomes" id="UP000225972"/>
    </source>
</evidence>
<evidence type="ECO:0000256" key="3">
    <source>
        <dbReference type="ARBA" id="ARBA00022679"/>
    </source>
</evidence>
<protein>
    <recommendedName>
        <fullName evidence="8">L,D-TPase catalytic domain-containing protein</fullName>
    </recommendedName>
</protein>
<evidence type="ECO:0000256" key="7">
    <source>
        <dbReference type="PROSITE-ProRule" id="PRU01373"/>
    </source>
</evidence>
<keyword evidence="5 7" id="KW-0573">Peptidoglycan synthesis</keyword>
<feature type="domain" description="L,D-TPase catalytic" evidence="8">
    <location>
        <begin position="68"/>
        <end position="198"/>
    </location>
</feature>
<organism evidence="9 10">
    <name type="scientific">Pelagimonas phthalicica</name>
    <dbReference type="NCBI Taxonomy" id="1037362"/>
    <lineage>
        <taxon>Bacteria</taxon>
        <taxon>Pseudomonadati</taxon>
        <taxon>Pseudomonadota</taxon>
        <taxon>Alphaproteobacteria</taxon>
        <taxon>Rhodobacterales</taxon>
        <taxon>Roseobacteraceae</taxon>
        <taxon>Pelagimonas</taxon>
    </lineage>
</organism>
<dbReference type="AlphaFoldDB" id="A0A238JEU6"/>
<dbReference type="GO" id="GO:0071555">
    <property type="term" value="P:cell wall organization"/>
    <property type="evidence" value="ECO:0007669"/>
    <property type="project" value="UniProtKB-UniRule"/>
</dbReference>
<dbReference type="PANTHER" id="PTHR36699">
    <property type="entry name" value="LD-TRANSPEPTIDASE"/>
    <property type="match status" value="1"/>
</dbReference>
<dbReference type="CDD" id="cd16913">
    <property type="entry name" value="YkuD_like"/>
    <property type="match status" value="1"/>
</dbReference>
<gene>
    <name evidence="9" type="ORF">TRP8649_02475</name>
</gene>
<dbReference type="EMBL" id="FXXP01000002">
    <property type="protein sequence ID" value="SMX28356.1"/>
    <property type="molecule type" value="Genomic_DNA"/>
</dbReference>
<dbReference type="InterPro" id="IPR038063">
    <property type="entry name" value="Transpep_catalytic_dom"/>
</dbReference>
<accession>A0A238JEU6</accession>
<reference evidence="10" key="1">
    <citation type="submission" date="2017-05" db="EMBL/GenBank/DDBJ databases">
        <authorList>
            <person name="Rodrigo-Torres L."/>
            <person name="Arahal R. D."/>
            <person name="Lucena T."/>
        </authorList>
    </citation>
    <scope>NUCLEOTIDE SEQUENCE [LARGE SCALE GENOMIC DNA]</scope>
    <source>
        <strain evidence="10">CECT 8649</strain>
    </source>
</reference>
<evidence type="ECO:0000259" key="8">
    <source>
        <dbReference type="PROSITE" id="PS52029"/>
    </source>
</evidence>
<evidence type="ECO:0000256" key="1">
    <source>
        <dbReference type="ARBA" id="ARBA00004752"/>
    </source>
</evidence>
<evidence type="ECO:0000256" key="6">
    <source>
        <dbReference type="ARBA" id="ARBA00023316"/>
    </source>
</evidence>
<keyword evidence="6 7" id="KW-0961">Cell wall biogenesis/degradation</keyword>
<dbReference type="InterPro" id="IPR005490">
    <property type="entry name" value="LD_TPept_cat_dom"/>
</dbReference>
<sequence>MRRIFVILGMLAIVAGISVLAYQYRAHLPVRIAEPLGLRADISDIRSKQVPLLTRAFAQHGLAFGAPVFLRIFKEESVLELWVENDGTFNLFKTYPICHFSGDLGPKLREGDGQSPEGIYHVPKSALNPNSSFHLSFNLGFPNAFDQSLGRTGSFLMVHGNCVSIGCYAMTDPLIEEIYVLVEAALAHGQDRVPVHAFPFRLTESRIKEAAQSPWHGFWQDLQPIYQAFESTKKVPTVSIKDQKYHLN</sequence>
<dbReference type="SUPFAM" id="SSF141523">
    <property type="entry name" value="L,D-transpeptidase catalytic domain-like"/>
    <property type="match status" value="1"/>
</dbReference>
<dbReference type="GO" id="GO:0009252">
    <property type="term" value="P:peptidoglycan biosynthetic process"/>
    <property type="evidence" value="ECO:0007669"/>
    <property type="project" value="UniProtKB-UniPathway"/>
</dbReference>
<dbReference type="UniPathway" id="UPA00219"/>
<proteinExistence type="inferred from homology"/>
<dbReference type="Proteomes" id="UP000225972">
    <property type="component" value="Unassembled WGS sequence"/>
</dbReference>
<evidence type="ECO:0000256" key="5">
    <source>
        <dbReference type="ARBA" id="ARBA00022984"/>
    </source>
</evidence>
<dbReference type="GO" id="GO:0008360">
    <property type="term" value="P:regulation of cell shape"/>
    <property type="evidence" value="ECO:0007669"/>
    <property type="project" value="UniProtKB-UniRule"/>
</dbReference>
<feature type="active site" description="Proton donor/acceptor" evidence="7">
    <location>
        <position position="159"/>
    </location>
</feature>
<dbReference type="GO" id="GO:0004180">
    <property type="term" value="F:carboxypeptidase activity"/>
    <property type="evidence" value="ECO:0007669"/>
    <property type="project" value="UniProtKB-ARBA"/>
</dbReference>
<evidence type="ECO:0000313" key="9">
    <source>
        <dbReference type="EMBL" id="SMX28356.1"/>
    </source>
</evidence>
<feature type="active site" description="Nucleophile" evidence="7">
    <location>
        <position position="167"/>
    </location>
</feature>
<keyword evidence="4 7" id="KW-0133">Cell shape</keyword>